<feature type="region of interest" description="Disordered" evidence="6">
    <location>
        <begin position="529"/>
        <end position="576"/>
    </location>
</feature>
<evidence type="ECO:0000313" key="9">
    <source>
        <dbReference type="EnsemblProtists" id="EOD03934"/>
    </source>
</evidence>
<dbReference type="eggNOG" id="KOG0253">
    <property type="taxonomic scope" value="Eukaryota"/>
</dbReference>
<feature type="transmembrane region" description="Helical" evidence="7">
    <location>
        <begin position="95"/>
        <end position="111"/>
    </location>
</feature>
<protein>
    <recommendedName>
        <fullName evidence="8">Major facilitator superfamily (MFS) profile domain-containing protein</fullName>
    </recommendedName>
</protein>
<feature type="transmembrane region" description="Helical" evidence="7">
    <location>
        <begin position="190"/>
        <end position="210"/>
    </location>
</feature>
<keyword evidence="4 7" id="KW-1133">Transmembrane helix</keyword>
<feature type="transmembrane region" description="Helical" evidence="7">
    <location>
        <begin position="501"/>
        <end position="522"/>
    </location>
</feature>
<evidence type="ECO:0000256" key="3">
    <source>
        <dbReference type="ARBA" id="ARBA00022692"/>
    </source>
</evidence>
<dbReference type="EnsemblProtists" id="EOD03934">
    <property type="protein sequence ID" value="EOD03934"/>
    <property type="gene ID" value="EMIHUDRAFT_221745"/>
</dbReference>
<feature type="compositionally biased region" description="Basic and acidic residues" evidence="6">
    <location>
        <begin position="566"/>
        <end position="576"/>
    </location>
</feature>
<dbReference type="InterPro" id="IPR036259">
    <property type="entry name" value="MFS_trans_sf"/>
</dbReference>
<dbReference type="PaxDb" id="2903-EOD03934"/>
<dbReference type="PANTHER" id="PTHR23511">
    <property type="entry name" value="SYNAPTIC VESICLE GLYCOPROTEIN 2"/>
    <property type="match status" value="1"/>
</dbReference>
<evidence type="ECO:0000256" key="7">
    <source>
        <dbReference type="SAM" id="Phobius"/>
    </source>
</evidence>
<dbReference type="KEGG" id="ehx:EMIHUDRAFT_221745"/>
<dbReference type="GO" id="GO:0022857">
    <property type="term" value="F:transmembrane transporter activity"/>
    <property type="evidence" value="ECO:0007669"/>
    <property type="project" value="InterPro"/>
</dbReference>
<evidence type="ECO:0000259" key="8">
    <source>
        <dbReference type="PROSITE" id="PS50850"/>
    </source>
</evidence>
<dbReference type="RefSeq" id="XP_005756363.1">
    <property type="nucleotide sequence ID" value="XM_005756306.1"/>
</dbReference>
<dbReference type="InterPro" id="IPR020846">
    <property type="entry name" value="MFS_dom"/>
</dbReference>
<evidence type="ECO:0000313" key="10">
    <source>
        <dbReference type="Proteomes" id="UP000013827"/>
    </source>
</evidence>
<dbReference type="AlphaFoldDB" id="A0A0D3HY49"/>
<evidence type="ECO:0000256" key="6">
    <source>
        <dbReference type="SAM" id="MobiDB-lite"/>
    </source>
</evidence>
<name>A0A0D3HY49_EMIH1</name>
<dbReference type="SUPFAM" id="SSF103473">
    <property type="entry name" value="MFS general substrate transporter"/>
    <property type="match status" value="1"/>
</dbReference>
<dbReference type="STRING" id="2903.R1D5H2"/>
<keyword evidence="2" id="KW-0813">Transport</keyword>
<comment type="subcellular location">
    <subcellularLocation>
        <location evidence="1">Membrane</location>
        <topology evidence="1">Multi-pass membrane protein</topology>
    </subcellularLocation>
</comment>
<keyword evidence="3 7" id="KW-0812">Transmembrane</keyword>
<feature type="transmembrane region" description="Helical" evidence="7">
    <location>
        <begin position="321"/>
        <end position="340"/>
    </location>
</feature>
<dbReference type="GeneID" id="17250078"/>
<dbReference type="GO" id="GO:0016020">
    <property type="term" value="C:membrane"/>
    <property type="evidence" value="ECO:0007669"/>
    <property type="project" value="UniProtKB-SubCell"/>
</dbReference>
<keyword evidence="5 7" id="KW-0472">Membrane</keyword>
<feature type="domain" description="Major facilitator superfamily (MFS) profile" evidence="8">
    <location>
        <begin position="30"/>
        <end position="524"/>
    </location>
</feature>
<reference evidence="10" key="1">
    <citation type="journal article" date="2013" name="Nature">
        <title>Pan genome of the phytoplankton Emiliania underpins its global distribution.</title>
        <authorList>
            <person name="Read B.A."/>
            <person name="Kegel J."/>
            <person name="Klute M.J."/>
            <person name="Kuo A."/>
            <person name="Lefebvre S.C."/>
            <person name="Maumus F."/>
            <person name="Mayer C."/>
            <person name="Miller J."/>
            <person name="Monier A."/>
            <person name="Salamov A."/>
            <person name="Young J."/>
            <person name="Aguilar M."/>
            <person name="Claverie J.M."/>
            <person name="Frickenhaus S."/>
            <person name="Gonzalez K."/>
            <person name="Herman E.K."/>
            <person name="Lin Y.C."/>
            <person name="Napier J."/>
            <person name="Ogata H."/>
            <person name="Sarno A.F."/>
            <person name="Shmutz J."/>
            <person name="Schroeder D."/>
            <person name="de Vargas C."/>
            <person name="Verret F."/>
            <person name="von Dassow P."/>
            <person name="Valentin K."/>
            <person name="Van de Peer Y."/>
            <person name="Wheeler G."/>
            <person name="Dacks J.B."/>
            <person name="Delwiche C.F."/>
            <person name="Dyhrman S.T."/>
            <person name="Glockner G."/>
            <person name="John U."/>
            <person name="Richards T."/>
            <person name="Worden A.Z."/>
            <person name="Zhang X."/>
            <person name="Grigoriev I.V."/>
            <person name="Allen A.E."/>
            <person name="Bidle K."/>
            <person name="Borodovsky M."/>
            <person name="Bowler C."/>
            <person name="Brownlee C."/>
            <person name="Cock J.M."/>
            <person name="Elias M."/>
            <person name="Gladyshev V.N."/>
            <person name="Groth M."/>
            <person name="Guda C."/>
            <person name="Hadaegh A."/>
            <person name="Iglesias-Rodriguez M.D."/>
            <person name="Jenkins J."/>
            <person name="Jones B.M."/>
            <person name="Lawson T."/>
            <person name="Leese F."/>
            <person name="Lindquist E."/>
            <person name="Lobanov A."/>
            <person name="Lomsadze A."/>
            <person name="Malik S.B."/>
            <person name="Marsh M.E."/>
            <person name="Mackinder L."/>
            <person name="Mock T."/>
            <person name="Mueller-Roeber B."/>
            <person name="Pagarete A."/>
            <person name="Parker M."/>
            <person name="Probert I."/>
            <person name="Quesneville H."/>
            <person name="Raines C."/>
            <person name="Rensing S.A."/>
            <person name="Riano-Pachon D.M."/>
            <person name="Richier S."/>
            <person name="Rokitta S."/>
            <person name="Shiraiwa Y."/>
            <person name="Soanes D.M."/>
            <person name="van der Giezen M."/>
            <person name="Wahlund T.M."/>
            <person name="Williams B."/>
            <person name="Wilson W."/>
            <person name="Wolfe G."/>
            <person name="Wurch L.L."/>
        </authorList>
    </citation>
    <scope>NUCLEOTIDE SEQUENCE</scope>
</reference>
<dbReference type="HOGENOM" id="CLU_473663_0_0_1"/>
<dbReference type="OMA" id="YVVATFC"/>
<dbReference type="Gene3D" id="1.20.1250.20">
    <property type="entry name" value="MFS general substrate transporter like domains"/>
    <property type="match status" value="1"/>
</dbReference>
<sequence>MKFLSIPMDARAAAEALLEKRGAGRYSLGVLCLCGFGWMSDGAENVVLSYMLPTLEDLWSLSPGQLGAMSTAIYFGQAAGATFWGALADAGGRRPVFLLSLALTVLFGVASSAAPGFYTYCMLRLVTGFAIGGAAVLSRRNLPLAVSLASELLPPSLRDRGVVALQLFNEIGSLGSTGLAALLLPGRWRLYLCLVALPAAAVLAAAAFALPESPLWLISAGRGGEAAQVLASISAGGSGVTRLLPRSRTLASADAQSRIVAARGGGEGCDGDGTVGLPPARDDRADRARRPRLAIGCPHRLGGALRPVRGLCVASLRPTTTLLAALWFAANFGSGWWAWTPELAKRQGLAPASMYVAMTVARVVAMAAFVLAAAVIRRTGAYPLLLSALAGTLAWSLALTWIVDSRERFASDLFVVAYALFALTFGIVWPVLYVVTPAAFPATARGAGFGLVSAFSKLGGLTCPNVVALLLPPASPPPPSAPPEASSRQGLAPLLGHEQPALHRIGLLFTVGWAIALGTAALQAARHHDVSDAEAAEEPCATSTAPPVPSPAPAPDRSMPMAPAVERSDSEERASV</sequence>
<evidence type="ECO:0000256" key="4">
    <source>
        <dbReference type="ARBA" id="ARBA00022989"/>
    </source>
</evidence>
<reference evidence="9" key="2">
    <citation type="submission" date="2024-10" db="UniProtKB">
        <authorList>
            <consortium name="EnsemblProtists"/>
        </authorList>
    </citation>
    <scope>IDENTIFICATION</scope>
</reference>
<keyword evidence="10" id="KW-1185">Reference proteome</keyword>
<dbReference type="PANTHER" id="PTHR23511:SF34">
    <property type="entry name" value="SYNAPTIC VESICLE GLYCOPROTEIN 2"/>
    <property type="match status" value="1"/>
</dbReference>
<feature type="transmembrane region" description="Helical" evidence="7">
    <location>
        <begin position="352"/>
        <end position="376"/>
    </location>
</feature>
<dbReference type="PROSITE" id="PS50850">
    <property type="entry name" value="MFS"/>
    <property type="match status" value="1"/>
</dbReference>
<evidence type="ECO:0000256" key="5">
    <source>
        <dbReference type="ARBA" id="ARBA00023136"/>
    </source>
</evidence>
<dbReference type="Proteomes" id="UP000013827">
    <property type="component" value="Unassembled WGS sequence"/>
</dbReference>
<dbReference type="InterPro" id="IPR011701">
    <property type="entry name" value="MFS"/>
</dbReference>
<evidence type="ECO:0000256" key="1">
    <source>
        <dbReference type="ARBA" id="ARBA00004141"/>
    </source>
</evidence>
<accession>A0A0D3HY49</accession>
<proteinExistence type="predicted"/>
<feature type="transmembrane region" description="Helical" evidence="7">
    <location>
        <begin position="66"/>
        <end position="88"/>
    </location>
</feature>
<dbReference type="Pfam" id="PF07690">
    <property type="entry name" value="MFS_1"/>
    <property type="match status" value="1"/>
</dbReference>
<feature type="transmembrane region" description="Helical" evidence="7">
    <location>
        <begin position="382"/>
        <end position="403"/>
    </location>
</feature>
<feature type="transmembrane region" description="Helical" evidence="7">
    <location>
        <begin position="415"/>
        <end position="435"/>
    </location>
</feature>
<evidence type="ECO:0000256" key="2">
    <source>
        <dbReference type="ARBA" id="ARBA00022448"/>
    </source>
</evidence>
<organism evidence="9 10">
    <name type="scientific">Emiliania huxleyi (strain CCMP1516)</name>
    <dbReference type="NCBI Taxonomy" id="280463"/>
    <lineage>
        <taxon>Eukaryota</taxon>
        <taxon>Haptista</taxon>
        <taxon>Haptophyta</taxon>
        <taxon>Prymnesiophyceae</taxon>
        <taxon>Isochrysidales</taxon>
        <taxon>Noelaerhabdaceae</taxon>
        <taxon>Emiliania</taxon>
    </lineage>
</organism>